<reference evidence="3 4" key="1">
    <citation type="submission" date="2020-03" db="EMBL/GenBank/DDBJ databases">
        <title>Isolation of cellulose-producing strains, genome characterization and application of the synthesized cellulose films as an economical and sustainable material for piezoelectric sensor construction.</title>
        <authorList>
            <person name="Mangayil R.K."/>
        </authorList>
    </citation>
    <scope>NUCLEOTIDE SEQUENCE [LARGE SCALE GENOMIC DNA]</scope>
    <source>
        <strain evidence="3 4">ENS 9a1a</strain>
    </source>
</reference>
<dbReference type="PROSITE" id="PS50404">
    <property type="entry name" value="GST_NTER"/>
    <property type="match status" value="1"/>
</dbReference>
<dbReference type="InterPro" id="IPR004046">
    <property type="entry name" value="GST_C"/>
</dbReference>
<feature type="domain" description="GST C-terminal" evidence="2">
    <location>
        <begin position="85"/>
        <end position="202"/>
    </location>
</feature>
<keyword evidence="3" id="KW-0808">Transferase</keyword>
<dbReference type="PROSITE" id="PS50405">
    <property type="entry name" value="GST_CTER"/>
    <property type="match status" value="1"/>
</dbReference>
<dbReference type="SFLD" id="SFLDS00019">
    <property type="entry name" value="Glutathione_Transferase_(cytos"/>
    <property type="match status" value="1"/>
</dbReference>
<dbReference type="GO" id="GO:0016740">
    <property type="term" value="F:transferase activity"/>
    <property type="evidence" value="ECO:0007669"/>
    <property type="project" value="UniProtKB-KW"/>
</dbReference>
<dbReference type="Gene3D" id="3.40.30.10">
    <property type="entry name" value="Glutaredoxin"/>
    <property type="match status" value="1"/>
</dbReference>
<dbReference type="RefSeq" id="WP_166498150.1">
    <property type="nucleotide sequence ID" value="NZ_CP050139.1"/>
</dbReference>
<dbReference type="CDD" id="cd03056">
    <property type="entry name" value="GST_N_4"/>
    <property type="match status" value="1"/>
</dbReference>
<dbReference type="InterPro" id="IPR036249">
    <property type="entry name" value="Thioredoxin-like_sf"/>
</dbReference>
<dbReference type="PANTHER" id="PTHR44051">
    <property type="entry name" value="GLUTATHIONE S-TRANSFERASE-RELATED"/>
    <property type="match status" value="1"/>
</dbReference>
<feature type="domain" description="GST N-terminal" evidence="1">
    <location>
        <begin position="1"/>
        <end position="80"/>
    </location>
</feature>
<name>A0A858JQH7_9PROT</name>
<evidence type="ECO:0000313" key="3">
    <source>
        <dbReference type="EMBL" id="QIP36247.1"/>
    </source>
</evidence>
<accession>A0A858JQH7</accession>
<dbReference type="InterPro" id="IPR010987">
    <property type="entry name" value="Glutathione-S-Trfase_C-like"/>
</dbReference>
<dbReference type="InterPro" id="IPR004045">
    <property type="entry name" value="Glutathione_S-Trfase_N"/>
</dbReference>
<dbReference type="Proteomes" id="UP000502533">
    <property type="component" value="Chromosome"/>
</dbReference>
<dbReference type="AlphaFoldDB" id="A0A858JQH7"/>
<dbReference type="SFLD" id="SFLDG00358">
    <property type="entry name" value="Main_(cytGST)"/>
    <property type="match status" value="1"/>
</dbReference>
<dbReference type="EMBL" id="CP050139">
    <property type="protein sequence ID" value="QIP36247.1"/>
    <property type="molecule type" value="Genomic_DNA"/>
</dbReference>
<dbReference type="Pfam" id="PF13409">
    <property type="entry name" value="GST_N_2"/>
    <property type="match status" value="1"/>
</dbReference>
<keyword evidence="4" id="KW-1185">Reference proteome</keyword>
<dbReference type="PANTHER" id="PTHR44051:SF2">
    <property type="entry name" value="HYPOTHETICAL GLUTATHIONE S-TRANSFERASE LIKE PROTEIN"/>
    <property type="match status" value="1"/>
</dbReference>
<dbReference type="Gene3D" id="1.20.1050.10">
    <property type="match status" value="1"/>
</dbReference>
<dbReference type="InterPro" id="IPR036282">
    <property type="entry name" value="Glutathione-S-Trfase_C_sf"/>
</dbReference>
<gene>
    <name evidence="3" type="ORF">GWK63_12835</name>
</gene>
<dbReference type="SUPFAM" id="SSF52833">
    <property type="entry name" value="Thioredoxin-like"/>
    <property type="match status" value="1"/>
</dbReference>
<dbReference type="KEGG" id="kre:GWK63_12835"/>
<organism evidence="3 4">
    <name type="scientific">Komagataeibacter rhaeticus</name>
    <dbReference type="NCBI Taxonomy" id="215221"/>
    <lineage>
        <taxon>Bacteria</taxon>
        <taxon>Pseudomonadati</taxon>
        <taxon>Pseudomonadota</taxon>
        <taxon>Alphaproteobacteria</taxon>
        <taxon>Acetobacterales</taxon>
        <taxon>Acetobacteraceae</taxon>
        <taxon>Komagataeibacter</taxon>
    </lineage>
</organism>
<dbReference type="GeneID" id="85023049"/>
<protein>
    <submittedName>
        <fullName evidence="3">Glutathione S-transferase</fullName>
    </submittedName>
</protein>
<evidence type="ECO:0000259" key="1">
    <source>
        <dbReference type="PROSITE" id="PS50404"/>
    </source>
</evidence>
<sequence>MKLYDLDVSGNCYKARLFAALAGIPLDLRPVDLMKQEHHSAVFTGLNPFQEVPVLIDGDSVIRDSQAILVYMAGGLPDRRWWPDNHAAQAEIVAWLSVAASEIRNGPNAARLIKKFGVDLDLPTALRWSEKVLPILNKHLDAHEWLALGHPTIADCAIFPYLSVAHEGGIDVTAFPALLGWMTRVTQLPGFIPMPNMLMLPR</sequence>
<dbReference type="Pfam" id="PF00043">
    <property type="entry name" value="GST_C"/>
    <property type="match status" value="1"/>
</dbReference>
<evidence type="ECO:0000259" key="2">
    <source>
        <dbReference type="PROSITE" id="PS50405"/>
    </source>
</evidence>
<dbReference type="CDD" id="cd03206">
    <property type="entry name" value="GST_C_7"/>
    <property type="match status" value="1"/>
</dbReference>
<dbReference type="SUPFAM" id="SSF47616">
    <property type="entry name" value="GST C-terminal domain-like"/>
    <property type="match status" value="1"/>
</dbReference>
<dbReference type="InterPro" id="IPR040079">
    <property type="entry name" value="Glutathione_S-Trfase"/>
</dbReference>
<proteinExistence type="predicted"/>
<evidence type="ECO:0000313" key="4">
    <source>
        <dbReference type="Proteomes" id="UP000502533"/>
    </source>
</evidence>